<feature type="compositionally biased region" description="Low complexity" evidence="1">
    <location>
        <begin position="57"/>
        <end position="67"/>
    </location>
</feature>
<organism evidence="4 5">
    <name type="scientific">Natrarchaeobaculum aegyptiacum</name>
    <dbReference type="NCBI Taxonomy" id="745377"/>
    <lineage>
        <taxon>Archaea</taxon>
        <taxon>Methanobacteriati</taxon>
        <taxon>Methanobacteriota</taxon>
        <taxon>Stenosarchaea group</taxon>
        <taxon>Halobacteria</taxon>
        <taxon>Halobacteriales</taxon>
        <taxon>Natrialbaceae</taxon>
        <taxon>Natrarchaeobaculum</taxon>
    </lineage>
</organism>
<dbReference type="OrthoDB" id="206392at2157"/>
<keyword evidence="2" id="KW-0812">Transmembrane</keyword>
<dbReference type="AlphaFoldDB" id="A0A2Z2HUC3"/>
<evidence type="ECO:0000313" key="4">
    <source>
        <dbReference type="EMBL" id="ARS89097.1"/>
    </source>
</evidence>
<evidence type="ECO:0000313" key="5">
    <source>
        <dbReference type="Proteomes" id="UP000250088"/>
    </source>
</evidence>
<feature type="transmembrane region" description="Helical" evidence="2">
    <location>
        <begin position="93"/>
        <end position="114"/>
    </location>
</feature>
<feature type="transmembrane region" description="Helical" evidence="2">
    <location>
        <begin position="126"/>
        <end position="144"/>
    </location>
</feature>
<gene>
    <name evidence="4" type="ORF">B1756_04535</name>
</gene>
<proteinExistence type="predicted"/>
<keyword evidence="5" id="KW-1185">Reference proteome</keyword>
<feature type="compositionally biased region" description="Acidic residues" evidence="1">
    <location>
        <begin position="68"/>
        <end position="78"/>
    </location>
</feature>
<dbReference type="GeneID" id="43740508"/>
<dbReference type="Pfam" id="PF03703">
    <property type="entry name" value="bPH_2"/>
    <property type="match status" value="1"/>
</dbReference>
<dbReference type="RefSeq" id="WP_161493146.1">
    <property type="nucleotide sequence ID" value="NZ_CP019893.1"/>
</dbReference>
<protein>
    <recommendedName>
        <fullName evidence="3">YdbS-like PH domain-containing protein</fullName>
    </recommendedName>
</protein>
<name>A0A2Z2HUC3_9EURY</name>
<dbReference type="EMBL" id="CP019893">
    <property type="protein sequence ID" value="ARS89097.1"/>
    <property type="molecule type" value="Genomic_DNA"/>
</dbReference>
<dbReference type="PANTHER" id="PTHR37938">
    <property type="entry name" value="BLL0215 PROTEIN"/>
    <property type="match status" value="1"/>
</dbReference>
<evidence type="ECO:0000256" key="1">
    <source>
        <dbReference type="SAM" id="MobiDB-lite"/>
    </source>
</evidence>
<reference evidence="5" key="1">
    <citation type="submission" date="2017-02" db="EMBL/GenBank/DDBJ databases">
        <title>Natronthermophilus aegyptiacus gen. nov.,sp. nov., an aerobic, extremely halophilic alkalithermophilic archaeon isolated from the athalassohaline Wadi An Natrun, Egypt.</title>
        <authorList>
            <person name="Zhao B."/>
        </authorList>
    </citation>
    <scope>NUCLEOTIDE SEQUENCE [LARGE SCALE GENOMIC DNA]</scope>
    <source>
        <strain evidence="5">JW/NM-HA 15</strain>
    </source>
</reference>
<evidence type="ECO:0000259" key="3">
    <source>
        <dbReference type="Pfam" id="PF03703"/>
    </source>
</evidence>
<keyword evidence="2" id="KW-0472">Membrane</keyword>
<sequence length="241" mass="26592">MTRHRSRSTDEAGASTATENPAHGSSGTTDDSDHDPVADGGTTPETTDAREPAETPATDSTTSYDESSVVDDSSEDATGEQVRYRTRPTIRPALVWIGLTVLIGGTIAVALFQNVLGLEDPELSSILGWVVVFVVAIVVARFLVRIYILTRTQYLVTDDAIRYEFTLWFRRRSRDVPFTQVRGHELDQNRVQRTFGVGTVAVLTGGTNASLGYLEFHNVPNPGRVRSIIRERTREIAAERR</sequence>
<dbReference type="KEGG" id="naj:B1756_04535"/>
<feature type="region of interest" description="Disordered" evidence="1">
    <location>
        <begin position="1"/>
        <end position="84"/>
    </location>
</feature>
<dbReference type="Proteomes" id="UP000250088">
    <property type="component" value="Chromosome"/>
</dbReference>
<dbReference type="PANTHER" id="PTHR37938:SF1">
    <property type="entry name" value="BLL0215 PROTEIN"/>
    <property type="match status" value="1"/>
</dbReference>
<keyword evidence="2" id="KW-1133">Transmembrane helix</keyword>
<accession>A0A2Z2HUC3</accession>
<feature type="domain" description="YdbS-like PH" evidence="3">
    <location>
        <begin position="151"/>
        <end position="229"/>
    </location>
</feature>
<evidence type="ECO:0000256" key="2">
    <source>
        <dbReference type="SAM" id="Phobius"/>
    </source>
</evidence>
<dbReference type="InterPro" id="IPR005182">
    <property type="entry name" value="YdbS-like_PH"/>
</dbReference>